<reference evidence="1" key="1">
    <citation type="submission" date="2014-09" db="EMBL/GenBank/DDBJ databases">
        <authorList>
            <person name="Magalhaes I.L.F."/>
            <person name="Oliveira U."/>
            <person name="Santos F.R."/>
            <person name="Vidigal T.H.D.A."/>
            <person name="Brescovit A.D."/>
            <person name="Santos A.J."/>
        </authorList>
    </citation>
    <scope>NUCLEOTIDE SEQUENCE</scope>
    <source>
        <tissue evidence="1">Shoot tissue taken approximately 20 cm above the soil surface</tissue>
    </source>
</reference>
<reference evidence="1" key="2">
    <citation type="journal article" date="2015" name="Data Brief">
        <title>Shoot transcriptome of the giant reed, Arundo donax.</title>
        <authorList>
            <person name="Barrero R.A."/>
            <person name="Guerrero F.D."/>
            <person name="Moolhuijzen P."/>
            <person name="Goolsby J.A."/>
            <person name="Tidwell J."/>
            <person name="Bellgard S.E."/>
            <person name="Bellgard M.I."/>
        </authorList>
    </citation>
    <scope>NUCLEOTIDE SEQUENCE</scope>
    <source>
        <tissue evidence="1">Shoot tissue taken approximately 20 cm above the soil surface</tissue>
    </source>
</reference>
<accession>A0A0A9FC52</accession>
<name>A0A0A9FC52_ARUDO</name>
<dbReference type="AlphaFoldDB" id="A0A0A9FC52"/>
<organism evidence="1">
    <name type="scientific">Arundo donax</name>
    <name type="common">Giant reed</name>
    <name type="synonym">Donax arundinaceus</name>
    <dbReference type="NCBI Taxonomy" id="35708"/>
    <lineage>
        <taxon>Eukaryota</taxon>
        <taxon>Viridiplantae</taxon>
        <taxon>Streptophyta</taxon>
        <taxon>Embryophyta</taxon>
        <taxon>Tracheophyta</taxon>
        <taxon>Spermatophyta</taxon>
        <taxon>Magnoliopsida</taxon>
        <taxon>Liliopsida</taxon>
        <taxon>Poales</taxon>
        <taxon>Poaceae</taxon>
        <taxon>PACMAD clade</taxon>
        <taxon>Arundinoideae</taxon>
        <taxon>Arundineae</taxon>
        <taxon>Arundo</taxon>
    </lineage>
</organism>
<sequence length="36" mass="4094">MPGRLRIESLRPVAYYLGSLRCCWWAGISTKLLPSV</sequence>
<evidence type="ECO:0000313" key="1">
    <source>
        <dbReference type="EMBL" id="JAE05848.1"/>
    </source>
</evidence>
<protein>
    <submittedName>
        <fullName evidence="1">Uncharacterized protein</fullName>
    </submittedName>
</protein>
<proteinExistence type="predicted"/>
<dbReference type="EMBL" id="GBRH01192048">
    <property type="protein sequence ID" value="JAE05848.1"/>
    <property type="molecule type" value="Transcribed_RNA"/>
</dbReference>